<evidence type="ECO:0000256" key="1">
    <source>
        <dbReference type="ARBA" id="ARBA00022603"/>
    </source>
</evidence>
<accession>A0A255I712</accession>
<keyword evidence="2 5" id="KW-0808">Transferase</keyword>
<keyword evidence="6" id="KW-1185">Reference proteome</keyword>
<reference evidence="5" key="3">
    <citation type="submission" date="2018-07" db="EMBL/GenBank/DDBJ databases">
        <authorList>
            <person name="Quirk P.G."/>
            <person name="Krulwich T.A."/>
        </authorList>
    </citation>
    <scope>NUCLEOTIDE SEQUENCE</scope>
    <source>
        <strain evidence="5">CCRI-19302</strain>
    </source>
</reference>
<name>A0A255I712_9FIRM</name>
<dbReference type="EMBL" id="NOKA02000001">
    <property type="protein sequence ID" value="RDY33010.1"/>
    <property type="molecule type" value="Genomic_DNA"/>
</dbReference>
<dbReference type="CDD" id="cd02440">
    <property type="entry name" value="AdoMet_MTases"/>
    <property type="match status" value="1"/>
</dbReference>
<dbReference type="InterPro" id="IPR041698">
    <property type="entry name" value="Methyltransf_25"/>
</dbReference>
<evidence type="ECO:0000259" key="3">
    <source>
        <dbReference type="Pfam" id="PF13649"/>
    </source>
</evidence>
<dbReference type="OrthoDB" id="465705at2"/>
<dbReference type="Gene3D" id="2.20.130.10">
    <property type="entry name" value="CAC2371-like domains"/>
    <property type="match status" value="1"/>
</dbReference>
<evidence type="ECO:0000313" key="7">
    <source>
        <dbReference type="Proteomes" id="UP000247523"/>
    </source>
</evidence>
<evidence type="ECO:0000313" key="4">
    <source>
        <dbReference type="EMBL" id="PXV95941.1"/>
    </source>
</evidence>
<evidence type="ECO:0000256" key="2">
    <source>
        <dbReference type="ARBA" id="ARBA00022679"/>
    </source>
</evidence>
<gene>
    <name evidence="4" type="ORF">C8E03_101572</name>
    <name evidence="5" type="ORF">CG710_000315</name>
</gene>
<evidence type="ECO:0000313" key="5">
    <source>
        <dbReference type="EMBL" id="RDY33010.1"/>
    </source>
</evidence>
<dbReference type="GO" id="GO:0008168">
    <property type="term" value="F:methyltransferase activity"/>
    <property type="evidence" value="ECO:0007669"/>
    <property type="project" value="UniProtKB-KW"/>
</dbReference>
<dbReference type="Proteomes" id="UP000247523">
    <property type="component" value="Unassembled WGS sequence"/>
</dbReference>
<dbReference type="Proteomes" id="UP000216411">
    <property type="component" value="Unassembled WGS sequence"/>
</dbReference>
<protein>
    <submittedName>
        <fullName evidence="5">Class I SAM-dependent methyltransferase</fullName>
    </submittedName>
    <submittedName>
        <fullName evidence="4">Methyltransferase family protein</fullName>
    </submittedName>
</protein>
<feature type="domain" description="Methyltransferase" evidence="3">
    <location>
        <begin position="45"/>
        <end position="134"/>
    </location>
</feature>
<dbReference type="Pfam" id="PF13649">
    <property type="entry name" value="Methyltransf_25"/>
    <property type="match status" value="1"/>
</dbReference>
<dbReference type="EMBL" id="QICS01000001">
    <property type="protein sequence ID" value="PXV95941.1"/>
    <property type="molecule type" value="Genomic_DNA"/>
</dbReference>
<evidence type="ECO:0000313" key="6">
    <source>
        <dbReference type="Proteomes" id="UP000216411"/>
    </source>
</evidence>
<keyword evidence="1 5" id="KW-0489">Methyltransferase</keyword>
<organism evidence="5 6">
    <name type="scientific">Lachnotalea glycerini</name>
    <dbReference type="NCBI Taxonomy" id="1763509"/>
    <lineage>
        <taxon>Bacteria</taxon>
        <taxon>Bacillati</taxon>
        <taxon>Bacillota</taxon>
        <taxon>Clostridia</taxon>
        <taxon>Lachnospirales</taxon>
        <taxon>Lachnospiraceae</taxon>
        <taxon>Lachnotalea</taxon>
    </lineage>
</organism>
<proteinExistence type="predicted"/>
<dbReference type="InterPro" id="IPR029063">
    <property type="entry name" value="SAM-dependent_MTases_sf"/>
</dbReference>
<comment type="caution">
    <text evidence="5">The sequence shown here is derived from an EMBL/GenBank/DDBJ whole genome shotgun (WGS) entry which is preliminary data.</text>
</comment>
<sequence length="237" mass="27314">MNADFDTIASYYDAMYIDEEEYKKEAEKIISISKEFNISGNNKLLDMGCGTGEQTKNLSSNFEIEGMDLSEAMLKKAIQKMPNCKFYKKNMFDFELDETYGVAVNLFGSIGFANDYNELVNGLRCTFRCLVNGGILILTPWDTQETFEENIYHGSGETETIKFCYMESVKRISNKKVDVDMYHLISNHGKIDQYKSKQQITLFTEKEYLSAIKKAGFHMVKRLSKIDFRMGAFICRK</sequence>
<dbReference type="RefSeq" id="WP_094378737.1">
    <property type="nucleotide sequence ID" value="NZ_NOKA02000001.1"/>
</dbReference>
<dbReference type="SUPFAM" id="SSF53335">
    <property type="entry name" value="S-adenosyl-L-methionine-dependent methyltransferases"/>
    <property type="match status" value="1"/>
</dbReference>
<dbReference type="GO" id="GO:0032259">
    <property type="term" value="P:methylation"/>
    <property type="evidence" value="ECO:0007669"/>
    <property type="project" value="UniProtKB-KW"/>
</dbReference>
<dbReference type="PANTHER" id="PTHR43861">
    <property type="entry name" value="TRANS-ACONITATE 2-METHYLTRANSFERASE-RELATED"/>
    <property type="match status" value="1"/>
</dbReference>
<reference evidence="4 7" key="2">
    <citation type="submission" date="2018-05" db="EMBL/GenBank/DDBJ databases">
        <title>Genomic Encyclopedia of Type Strains, Phase IV (KMG-IV): sequencing the most valuable type-strain genomes for metagenomic binning, comparative biology and taxonomic classification.</title>
        <authorList>
            <person name="Goeker M."/>
        </authorList>
    </citation>
    <scope>NUCLEOTIDE SEQUENCE [LARGE SCALE GENOMIC DNA]</scope>
    <source>
        <strain evidence="4 7">DSM 28816</strain>
    </source>
</reference>
<reference evidence="5 6" key="1">
    <citation type="journal article" date="2017" name="Genome Announc.">
        <title>Draft Genome Sequence of a Sporulating and Motile Strain of Lachnotalea glycerini Isolated from Water in Quebec City, Canada.</title>
        <authorList>
            <person name="Maheux A.F."/>
            <person name="Boudreau D.K."/>
            <person name="Berube E."/>
            <person name="Boissinot M."/>
            <person name="Raymond F."/>
            <person name="Brodeur S."/>
            <person name="Corbeil J."/>
            <person name="Isabel S."/>
            <person name="Omar R.F."/>
            <person name="Bergeron M.G."/>
        </authorList>
    </citation>
    <scope>NUCLEOTIDE SEQUENCE [LARGE SCALE GENOMIC DNA]</scope>
    <source>
        <strain evidence="5 6">CCRI-19302</strain>
    </source>
</reference>
<dbReference type="PANTHER" id="PTHR43861:SF1">
    <property type="entry name" value="TRANS-ACONITATE 2-METHYLTRANSFERASE"/>
    <property type="match status" value="1"/>
</dbReference>
<dbReference type="Gene3D" id="3.40.50.150">
    <property type="entry name" value="Vaccinia Virus protein VP39"/>
    <property type="match status" value="1"/>
</dbReference>
<dbReference type="AlphaFoldDB" id="A0A255I712"/>